<organism evidence="2 3">
    <name type="scientific">Trametes pubescens</name>
    <name type="common">White-rot fungus</name>
    <dbReference type="NCBI Taxonomy" id="154538"/>
    <lineage>
        <taxon>Eukaryota</taxon>
        <taxon>Fungi</taxon>
        <taxon>Dikarya</taxon>
        <taxon>Basidiomycota</taxon>
        <taxon>Agaricomycotina</taxon>
        <taxon>Agaricomycetes</taxon>
        <taxon>Polyporales</taxon>
        <taxon>Polyporaceae</taxon>
        <taxon>Trametes</taxon>
    </lineage>
</organism>
<dbReference type="EMBL" id="MNAD01001728">
    <property type="protein sequence ID" value="OJT01653.1"/>
    <property type="molecule type" value="Genomic_DNA"/>
</dbReference>
<protein>
    <submittedName>
        <fullName evidence="2">Uncharacterized protein</fullName>
    </submittedName>
</protein>
<feature type="compositionally biased region" description="Polar residues" evidence="1">
    <location>
        <begin position="11"/>
        <end position="24"/>
    </location>
</feature>
<feature type="region of interest" description="Disordered" evidence="1">
    <location>
        <begin position="174"/>
        <end position="199"/>
    </location>
</feature>
<dbReference type="Proteomes" id="UP000184267">
    <property type="component" value="Unassembled WGS sequence"/>
</dbReference>
<accession>A0A1M2V239</accession>
<evidence type="ECO:0000313" key="2">
    <source>
        <dbReference type="EMBL" id="OJT01653.1"/>
    </source>
</evidence>
<keyword evidence="3" id="KW-1185">Reference proteome</keyword>
<gene>
    <name evidence="2" type="ORF">TRAPUB_7911</name>
</gene>
<evidence type="ECO:0000313" key="3">
    <source>
        <dbReference type="Proteomes" id="UP000184267"/>
    </source>
</evidence>
<reference evidence="2 3" key="1">
    <citation type="submission" date="2016-10" db="EMBL/GenBank/DDBJ databases">
        <title>Genome sequence of the basidiomycete white-rot fungus Trametes pubescens.</title>
        <authorList>
            <person name="Makela M.R."/>
            <person name="Granchi Z."/>
            <person name="Peng M."/>
            <person name="De Vries R.P."/>
            <person name="Grigoriev I."/>
            <person name="Riley R."/>
            <person name="Hilden K."/>
        </authorList>
    </citation>
    <scope>NUCLEOTIDE SEQUENCE [LARGE SCALE GENOMIC DNA]</scope>
    <source>
        <strain evidence="2 3">FBCC735</strain>
    </source>
</reference>
<proteinExistence type="predicted"/>
<feature type="region of interest" description="Disordered" evidence="1">
    <location>
        <begin position="1"/>
        <end position="78"/>
    </location>
</feature>
<dbReference type="AlphaFoldDB" id="A0A1M2V239"/>
<feature type="compositionally biased region" description="Acidic residues" evidence="1">
    <location>
        <begin position="348"/>
        <end position="357"/>
    </location>
</feature>
<feature type="compositionally biased region" description="Low complexity" evidence="1">
    <location>
        <begin position="1"/>
        <end position="10"/>
    </location>
</feature>
<evidence type="ECO:0000256" key="1">
    <source>
        <dbReference type="SAM" id="MobiDB-lite"/>
    </source>
</evidence>
<feature type="compositionally biased region" description="Polar residues" evidence="1">
    <location>
        <begin position="178"/>
        <end position="190"/>
    </location>
</feature>
<feature type="compositionally biased region" description="Acidic residues" evidence="1">
    <location>
        <begin position="65"/>
        <end position="75"/>
    </location>
</feature>
<name>A0A1M2V239_TRAPU</name>
<comment type="caution">
    <text evidence="2">The sequence shown here is derived from an EMBL/GenBank/DDBJ whole genome shotgun (WGS) entry which is preliminary data.</text>
</comment>
<sequence length="391" mass="42763">MAATTTATTTNLPVTPLSTDTSPLMLTEDSSDAATATCRRRRQGRSTGGGAAVFRAFSKGPMPTDDSDDDDDWDPNDPCTPLFKRYYEALLDAGESSERLDELRALSDRCCFIVVRSSVLPGGVSGCGARLTTRALQFGGPREERAARALLPMTVRPQEEDTDDEDDEDEVIDAAPAQGTSTLNEGTATPNEGEVDDHDLPPFSHPTATTTRPIPSLALLPTATTTTTVPELTPLSAATLPLMPTEDSTNAAETADARRRRRQEQCMKPWLSLTDDDDDGLDPNDPCTPFFRRYQAIAEAGESMERLDELKEITARCCFIVFGGPPGPEEQAARALLPLPDHLKPREEDEDDEDEDHSMDGVFEQIVSKMREWEVEEAHGMTEVDPQDDED</sequence>
<feature type="region of interest" description="Disordered" evidence="1">
    <location>
        <begin position="338"/>
        <end position="364"/>
    </location>
</feature>